<protein>
    <submittedName>
        <fullName evidence="1">Uncharacterized protein</fullName>
    </submittedName>
</protein>
<dbReference type="EMBL" id="JARQAI010000026">
    <property type="protein sequence ID" value="MDT2738022.1"/>
    <property type="molecule type" value="Genomic_DNA"/>
</dbReference>
<dbReference type="AlphaFoldDB" id="A0AAE4I3U3"/>
<evidence type="ECO:0000313" key="2">
    <source>
        <dbReference type="Proteomes" id="UP001180842"/>
    </source>
</evidence>
<gene>
    <name evidence="1" type="ORF">P7H00_12965</name>
</gene>
<name>A0AAE4I3U3_9ENTE</name>
<proteinExistence type="predicted"/>
<reference evidence="1" key="1">
    <citation type="submission" date="2023-03" db="EMBL/GenBank/DDBJ databases">
        <authorList>
            <person name="Shen W."/>
            <person name="Cai J."/>
        </authorList>
    </citation>
    <scope>NUCLEOTIDE SEQUENCE</scope>
    <source>
        <strain evidence="1">P69-2</strain>
    </source>
</reference>
<sequence length="65" mass="7725">MFFLILLLLLIISIAVIEQRKKVQAKQIYWEHINAIEAQQKQRILHRALETQRALENKKLSDSKI</sequence>
<comment type="caution">
    <text evidence="1">The sequence shown here is derived from an EMBL/GenBank/DDBJ whole genome shotgun (WGS) entry which is preliminary data.</text>
</comment>
<accession>A0AAE4I3U3</accession>
<dbReference type="RefSeq" id="WP_067624008.1">
    <property type="nucleotide sequence ID" value="NZ_BAAAXL010000019.1"/>
</dbReference>
<dbReference type="Proteomes" id="UP001180842">
    <property type="component" value="Unassembled WGS sequence"/>
</dbReference>
<organism evidence="1 2">
    <name type="scientific">Enterococcus pseudoavium</name>
    <dbReference type="NCBI Taxonomy" id="44007"/>
    <lineage>
        <taxon>Bacteria</taxon>
        <taxon>Bacillati</taxon>
        <taxon>Bacillota</taxon>
        <taxon>Bacilli</taxon>
        <taxon>Lactobacillales</taxon>
        <taxon>Enterococcaceae</taxon>
        <taxon>Enterococcus</taxon>
    </lineage>
</organism>
<evidence type="ECO:0000313" key="1">
    <source>
        <dbReference type="EMBL" id="MDT2738022.1"/>
    </source>
</evidence>